<accession>A0ABN2BGG8</accession>
<feature type="transmembrane region" description="Helical" evidence="7">
    <location>
        <begin position="41"/>
        <end position="61"/>
    </location>
</feature>
<evidence type="ECO:0000256" key="5">
    <source>
        <dbReference type="ARBA" id="ARBA00023136"/>
    </source>
</evidence>
<feature type="transmembrane region" description="Helical" evidence="7">
    <location>
        <begin position="252"/>
        <end position="271"/>
    </location>
</feature>
<sequence length="444" mass="46695">MLGEHDFRQLFVADTISQLGSQISVLALPLVAVVALDASNFEVGALTACGMMAFLLIGLPAGAWVDRMRRRKVLIIADVGRAVVLSSVPLAWAFDVLSMSQLYLVAFAVGVLRVFFDVAYMSYLPHLVGREHLVEGNAKLEGVRAVAQIGGPTVAGLLVQAVTAPLAVALDAASFAGSAMFVRRIRRREDSPERRRGASLGKDMMDGLRLVFGNQLLRAIALSISSYNLLSGIRSAMLIVLLAGVLHLPAGTIGVFFSIASVGALIGALTARRVAARIGQGPAIWIPVAVTAPLQLVIPAAQPGWLLWAAAAASFVIYCCVSVNNITQVSFRQGLTPEHLLGRMNATMRFLVWGTAPLGAIIGGVLGQLLDARTALWIAAAAGLLPALPLLFSPLRTMRTLPAQHEQEPQPAKPHQSHAGKCGCPTSRRPASPGAAAAPRGSGG</sequence>
<comment type="subcellular location">
    <subcellularLocation>
        <location evidence="1">Cell membrane</location>
        <topology evidence="1">Multi-pass membrane protein</topology>
    </subcellularLocation>
</comment>
<keyword evidence="3 7" id="KW-0812">Transmembrane</keyword>
<feature type="transmembrane region" description="Helical" evidence="7">
    <location>
        <begin position="100"/>
        <end position="120"/>
    </location>
</feature>
<feature type="transmembrane region" description="Helical" evidence="7">
    <location>
        <begin position="227"/>
        <end position="246"/>
    </location>
</feature>
<evidence type="ECO:0000313" key="9">
    <source>
        <dbReference type="Proteomes" id="UP001501470"/>
    </source>
</evidence>
<reference evidence="8 9" key="1">
    <citation type="journal article" date="2019" name="Int. J. Syst. Evol. Microbiol.">
        <title>The Global Catalogue of Microorganisms (GCM) 10K type strain sequencing project: providing services to taxonomists for standard genome sequencing and annotation.</title>
        <authorList>
            <consortium name="The Broad Institute Genomics Platform"/>
            <consortium name="The Broad Institute Genome Sequencing Center for Infectious Disease"/>
            <person name="Wu L."/>
            <person name="Ma J."/>
        </authorList>
    </citation>
    <scope>NUCLEOTIDE SEQUENCE [LARGE SCALE GENOMIC DNA]</scope>
    <source>
        <strain evidence="8 9">JCM 15933</strain>
    </source>
</reference>
<dbReference type="CDD" id="cd06173">
    <property type="entry name" value="MFS_MefA_like"/>
    <property type="match status" value="1"/>
</dbReference>
<feature type="transmembrane region" description="Helical" evidence="7">
    <location>
        <begin position="283"/>
        <end position="301"/>
    </location>
</feature>
<evidence type="ECO:0000256" key="2">
    <source>
        <dbReference type="ARBA" id="ARBA00022475"/>
    </source>
</evidence>
<evidence type="ECO:0000256" key="7">
    <source>
        <dbReference type="SAM" id="Phobius"/>
    </source>
</evidence>
<dbReference type="PANTHER" id="PTHR23513">
    <property type="entry name" value="INTEGRAL MEMBRANE EFFLUX PROTEIN-RELATED"/>
    <property type="match status" value="1"/>
</dbReference>
<dbReference type="InterPro" id="IPR036259">
    <property type="entry name" value="MFS_trans_sf"/>
</dbReference>
<feature type="transmembrane region" description="Helical" evidence="7">
    <location>
        <begin position="375"/>
        <end position="392"/>
    </location>
</feature>
<gene>
    <name evidence="8" type="ORF">GCM10009827_068880</name>
</gene>
<feature type="compositionally biased region" description="Low complexity" evidence="6">
    <location>
        <begin position="427"/>
        <end position="444"/>
    </location>
</feature>
<feature type="transmembrane region" description="Helical" evidence="7">
    <location>
        <begin position="348"/>
        <end position="369"/>
    </location>
</feature>
<dbReference type="Proteomes" id="UP001501470">
    <property type="component" value="Unassembled WGS sequence"/>
</dbReference>
<feature type="region of interest" description="Disordered" evidence="6">
    <location>
        <begin position="403"/>
        <end position="444"/>
    </location>
</feature>
<keyword evidence="2" id="KW-1003">Cell membrane</keyword>
<evidence type="ECO:0000256" key="3">
    <source>
        <dbReference type="ARBA" id="ARBA00022692"/>
    </source>
</evidence>
<evidence type="ECO:0000256" key="4">
    <source>
        <dbReference type="ARBA" id="ARBA00022989"/>
    </source>
</evidence>
<keyword evidence="9" id="KW-1185">Reference proteome</keyword>
<evidence type="ECO:0000313" key="8">
    <source>
        <dbReference type="EMBL" id="GAA1539782.1"/>
    </source>
</evidence>
<name>A0ABN2BGG8_9ACTN</name>
<protein>
    <submittedName>
        <fullName evidence="8">MFS transporter</fullName>
    </submittedName>
</protein>
<comment type="caution">
    <text evidence="8">The sequence shown here is derived from an EMBL/GenBank/DDBJ whole genome shotgun (WGS) entry which is preliminary data.</text>
</comment>
<dbReference type="PANTHER" id="PTHR23513:SF6">
    <property type="entry name" value="MAJOR FACILITATOR SUPERFAMILY ASSOCIATED DOMAIN-CONTAINING PROTEIN"/>
    <property type="match status" value="1"/>
</dbReference>
<dbReference type="EMBL" id="BAAAQD010000015">
    <property type="protein sequence ID" value="GAA1539782.1"/>
    <property type="molecule type" value="Genomic_DNA"/>
</dbReference>
<proteinExistence type="predicted"/>
<feature type="transmembrane region" description="Helical" evidence="7">
    <location>
        <begin position="307"/>
        <end position="327"/>
    </location>
</feature>
<evidence type="ECO:0000256" key="1">
    <source>
        <dbReference type="ARBA" id="ARBA00004651"/>
    </source>
</evidence>
<dbReference type="Gene3D" id="1.20.1250.20">
    <property type="entry name" value="MFS general substrate transporter like domains"/>
    <property type="match status" value="1"/>
</dbReference>
<keyword evidence="5 7" id="KW-0472">Membrane</keyword>
<dbReference type="Pfam" id="PF07690">
    <property type="entry name" value="MFS_1"/>
    <property type="match status" value="1"/>
</dbReference>
<dbReference type="InterPro" id="IPR011701">
    <property type="entry name" value="MFS"/>
</dbReference>
<keyword evidence="4 7" id="KW-1133">Transmembrane helix</keyword>
<evidence type="ECO:0000256" key="6">
    <source>
        <dbReference type="SAM" id="MobiDB-lite"/>
    </source>
</evidence>
<dbReference type="SUPFAM" id="SSF103473">
    <property type="entry name" value="MFS general substrate transporter"/>
    <property type="match status" value="1"/>
</dbReference>
<organism evidence="8 9">
    <name type="scientific">Dactylosporangium maewongense</name>
    <dbReference type="NCBI Taxonomy" id="634393"/>
    <lineage>
        <taxon>Bacteria</taxon>
        <taxon>Bacillati</taxon>
        <taxon>Actinomycetota</taxon>
        <taxon>Actinomycetes</taxon>
        <taxon>Micromonosporales</taxon>
        <taxon>Micromonosporaceae</taxon>
        <taxon>Dactylosporangium</taxon>
    </lineage>
</organism>